<evidence type="ECO:0000313" key="2">
    <source>
        <dbReference type="Proteomes" id="UP000746741"/>
    </source>
</evidence>
<sequence>MRLRTLAVASAVQLAACSFGGDGEVRGLRTRLNAIDRGMSAAQVRQILGPPGDRSFRDQSEAWQFCETGMRQDTYGTVWFQDGVVFGVTTMNRALVRGSCSQAFPAIDWGQRPAGLVIEHRGR</sequence>
<protein>
    <submittedName>
        <fullName evidence="1">Outer membrane protein assembly factor BamE</fullName>
    </submittedName>
</protein>
<gene>
    <name evidence="1" type="ORF">GWK15_08195</name>
</gene>
<accession>A0ABX1EKT4</accession>
<name>A0ABX1EKT4_9PROT</name>
<proteinExistence type="predicted"/>
<organism evidence="1 2">
    <name type="scientific">Neoroseomonas oryzicola</name>
    <dbReference type="NCBI Taxonomy" id="535904"/>
    <lineage>
        <taxon>Bacteria</taxon>
        <taxon>Pseudomonadati</taxon>
        <taxon>Pseudomonadota</taxon>
        <taxon>Alphaproteobacteria</taxon>
        <taxon>Acetobacterales</taxon>
        <taxon>Acetobacteraceae</taxon>
        <taxon>Neoroseomonas</taxon>
    </lineage>
</organism>
<dbReference type="EMBL" id="JAAVUP010000002">
    <property type="protein sequence ID" value="NKE16919.1"/>
    <property type="molecule type" value="Genomic_DNA"/>
</dbReference>
<comment type="caution">
    <text evidence="1">The sequence shown here is derived from an EMBL/GenBank/DDBJ whole genome shotgun (WGS) entry which is preliminary data.</text>
</comment>
<dbReference type="Proteomes" id="UP000746741">
    <property type="component" value="Unassembled WGS sequence"/>
</dbReference>
<reference evidence="1 2" key="1">
    <citation type="submission" date="2020-02" db="EMBL/GenBank/DDBJ databases">
        <authorList>
            <person name="Sun Q."/>
            <person name="Inoue M."/>
        </authorList>
    </citation>
    <scope>NUCLEOTIDE SEQUENCE [LARGE SCALE GENOMIC DNA]</scope>
    <source>
        <strain evidence="1 2">KCTC 22478</strain>
    </source>
</reference>
<keyword evidence="2" id="KW-1185">Reference proteome</keyword>
<evidence type="ECO:0000313" key="1">
    <source>
        <dbReference type="EMBL" id="NKE16919.1"/>
    </source>
</evidence>